<evidence type="ECO:0000256" key="9">
    <source>
        <dbReference type="ARBA" id="ARBA00023239"/>
    </source>
</evidence>
<comment type="cofactor">
    <cofactor evidence="10">
        <name>Ca(2+)</name>
        <dbReference type="ChEBI" id="CHEBI:29108"/>
    </cofactor>
    <text evidence="10">Binds 1 Ca(2+) ion. Required for its activity.</text>
</comment>
<sequence length="503" mass="55170">MKFLKLLFVLAMVMALSSTALSATTPPLNEDDDNNASNQTSYFPTSIGRAGRFLAQISDRTAKTCDKHPKICRNEGSPGPFCCNKKCVDIKTDKFNCGKCGKKCGYTKICCQGKCVNPLSNEQHCGGCNNPCASSLEGYTPKPLSYYVPKDAPRKLMNIIDSCWRTNSNWSNNRKALADCAVGFGKAATGGKYGSIYVVTNPKDDPVDPKPGTLRYGVIQSQPLWIIFARDMVITLKNELIVNSYKTIDGRGAKVEIAYGPCITIQGVTNVIIHGISIHDCKPDKGGMVRSSPTHVGKRQGCDGDAISIFASSNIWIDHCFLARAADGLIDVIHASTAVTISNNYLSQHDKVMLLGHSDSYSADKVMKVTVVFNRFGQGLIERMPRVRFGYAHVVNNRYDEWKMYAIGGSANPTIFSEGNYFIAPDDQDSKQVTKREADNWQNWTWQSSRDVFMNGAYFVRSGYGSCAPRYTKSQSFTAAPGFLVPALTSEAGPLRCRVGKAC</sequence>
<name>A0A1R3I2M2_COCAP</name>
<evidence type="ECO:0000256" key="10">
    <source>
        <dbReference type="RuleBase" id="RU361123"/>
    </source>
</evidence>
<dbReference type="SUPFAM" id="SSF51126">
    <property type="entry name" value="Pectin lyase-like"/>
    <property type="match status" value="1"/>
</dbReference>
<comment type="pathway">
    <text evidence="2 10">Glycan metabolism; pectin degradation; 2-dehydro-3-deoxy-D-gluconate from pectin: step 2/5.</text>
</comment>
<evidence type="ECO:0000313" key="13">
    <source>
        <dbReference type="Proteomes" id="UP000188268"/>
    </source>
</evidence>
<evidence type="ECO:0000256" key="7">
    <source>
        <dbReference type="ARBA" id="ARBA00022729"/>
    </source>
</evidence>
<dbReference type="Pfam" id="PF04885">
    <property type="entry name" value="Stig1"/>
    <property type="match status" value="1"/>
</dbReference>
<dbReference type="OMA" id="DEWRMYA"/>
<evidence type="ECO:0000259" key="11">
    <source>
        <dbReference type="SMART" id="SM00656"/>
    </source>
</evidence>
<keyword evidence="13" id="KW-1185">Reference proteome</keyword>
<evidence type="ECO:0000256" key="1">
    <source>
        <dbReference type="ARBA" id="ARBA00000695"/>
    </source>
</evidence>
<dbReference type="Pfam" id="PF00544">
    <property type="entry name" value="Pectate_lyase_4"/>
    <property type="match status" value="1"/>
</dbReference>
<dbReference type="EMBL" id="AWWV01010841">
    <property type="protein sequence ID" value="OMO76837.1"/>
    <property type="molecule type" value="Genomic_DNA"/>
</dbReference>
<gene>
    <name evidence="12" type="ORF">CCACVL1_15375</name>
</gene>
<dbReference type="InterPro" id="IPR006969">
    <property type="entry name" value="Stig-like"/>
</dbReference>
<dbReference type="GO" id="GO:0046872">
    <property type="term" value="F:metal ion binding"/>
    <property type="evidence" value="ECO:0007669"/>
    <property type="project" value="UniProtKB-KW"/>
</dbReference>
<dbReference type="GO" id="GO:0030570">
    <property type="term" value="F:pectate lyase activity"/>
    <property type="evidence" value="ECO:0007669"/>
    <property type="project" value="UniProtKB-EC"/>
</dbReference>
<dbReference type="Gene3D" id="2.160.20.10">
    <property type="entry name" value="Single-stranded right-handed beta-helix, Pectin lyase-like"/>
    <property type="match status" value="1"/>
</dbReference>
<protein>
    <recommendedName>
        <fullName evidence="5 10">Pectate lyase</fullName>
        <ecNumber evidence="5 10">4.2.2.2</ecNumber>
    </recommendedName>
</protein>
<dbReference type="OrthoDB" id="1637350at2759"/>
<comment type="similarity">
    <text evidence="3">Belongs to the STIG1 family.</text>
</comment>
<evidence type="ECO:0000256" key="5">
    <source>
        <dbReference type="ARBA" id="ARBA00012272"/>
    </source>
</evidence>
<dbReference type="PANTHER" id="PTHR31683">
    <property type="entry name" value="PECTATE LYASE 18-RELATED"/>
    <property type="match status" value="1"/>
</dbReference>
<evidence type="ECO:0000313" key="12">
    <source>
        <dbReference type="EMBL" id="OMO76837.1"/>
    </source>
</evidence>
<organism evidence="12 13">
    <name type="scientific">Corchorus capsularis</name>
    <name type="common">Jute</name>
    <dbReference type="NCBI Taxonomy" id="210143"/>
    <lineage>
        <taxon>Eukaryota</taxon>
        <taxon>Viridiplantae</taxon>
        <taxon>Streptophyta</taxon>
        <taxon>Embryophyta</taxon>
        <taxon>Tracheophyta</taxon>
        <taxon>Spermatophyta</taxon>
        <taxon>Magnoliopsida</taxon>
        <taxon>eudicotyledons</taxon>
        <taxon>Gunneridae</taxon>
        <taxon>Pentapetalae</taxon>
        <taxon>rosids</taxon>
        <taxon>malvids</taxon>
        <taxon>Malvales</taxon>
        <taxon>Malvaceae</taxon>
        <taxon>Grewioideae</taxon>
        <taxon>Apeibeae</taxon>
        <taxon>Corchorus</taxon>
    </lineage>
</organism>
<keyword evidence="9 10" id="KW-0456">Lyase</keyword>
<dbReference type="GO" id="GO:0045490">
    <property type="term" value="P:pectin catabolic process"/>
    <property type="evidence" value="ECO:0007669"/>
    <property type="project" value="UniProtKB-UniPathway"/>
</dbReference>
<dbReference type="Proteomes" id="UP000188268">
    <property type="component" value="Unassembled WGS sequence"/>
</dbReference>
<dbReference type="EC" id="4.2.2.2" evidence="5 10"/>
<dbReference type="SMART" id="SM00656">
    <property type="entry name" value="Amb_all"/>
    <property type="match status" value="1"/>
</dbReference>
<comment type="caution">
    <text evidence="12">The sequence shown here is derived from an EMBL/GenBank/DDBJ whole genome shotgun (WGS) entry which is preliminary data.</text>
</comment>
<dbReference type="InterPro" id="IPR002022">
    <property type="entry name" value="Pec_lyase"/>
</dbReference>
<feature type="chain" id="PRO_5011825131" description="Pectate lyase" evidence="10">
    <location>
        <begin position="23"/>
        <end position="503"/>
    </location>
</feature>
<comment type="similarity">
    <text evidence="4 10">Belongs to the polysaccharide lyase 1 family.</text>
</comment>
<reference evidence="12 13" key="1">
    <citation type="submission" date="2013-09" db="EMBL/GenBank/DDBJ databases">
        <title>Corchorus capsularis genome sequencing.</title>
        <authorList>
            <person name="Alam M."/>
            <person name="Haque M.S."/>
            <person name="Islam M.S."/>
            <person name="Emdad E.M."/>
            <person name="Islam M.M."/>
            <person name="Ahmed B."/>
            <person name="Halim A."/>
            <person name="Hossen Q.M.M."/>
            <person name="Hossain M.Z."/>
            <person name="Ahmed R."/>
            <person name="Khan M.M."/>
            <person name="Islam R."/>
            <person name="Rashid M.M."/>
            <person name="Khan S.A."/>
            <person name="Rahman M.S."/>
            <person name="Alam M."/>
        </authorList>
    </citation>
    <scope>NUCLEOTIDE SEQUENCE [LARGE SCALE GENOMIC DNA]</scope>
    <source>
        <strain evidence="13">cv. CVL-1</strain>
        <tissue evidence="12">Whole seedling</tissue>
    </source>
</reference>
<feature type="signal peptide" evidence="10">
    <location>
        <begin position="1"/>
        <end position="22"/>
    </location>
</feature>
<dbReference type="Gramene" id="OMO76837">
    <property type="protein sequence ID" value="OMO76837"/>
    <property type="gene ID" value="CCACVL1_15375"/>
</dbReference>
<keyword evidence="8 10" id="KW-0106">Calcium</keyword>
<evidence type="ECO:0000256" key="6">
    <source>
        <dbReference type="ARBA" id="ARBA00022723"/>
    </source>
</evidence>
<evidence type="ECO:0000256" key="4">
    <source>
        <dbReference type="ARBA" id="ARBA00010980"/>
    </source>
</evidence>
<dbReference type="InterPro" id="IPR018082">
    <property type="entry name" value="AmbAllergen"/>
</dbReference>
<dbReference type="InterPro" id="IPR012334">
    <property type="entry name" value="Pectin_lyas_fold"/>
</dbReference>
<keyword evidence="7 10" id="KW-0732">Signal</keyword>
<feature type="domain" description="Pectate lyase" evidence="11">
    <location>
        <begin position="231"/>
        <end position="428"/>
    </location>
</feature>
<dbReference type="STRING" id="210143.A0A1R3I2M2"/>
<comment type="catalytic activity">
    <reaction evidence="1 10">
        <text>Eliminative cleavage of (1-&gt;4)-alpha-D-galacturonan to give oligosaccharides with 4-deoxy-alpha-D-galact-4-enuronosyl groups at their non-reducing ends.</text>
        <dbReference type="EC" id="4.2.2.2"/>
    </reaction>
</comment>
<proteinExistence type="inferred from homology"/>
<dbReference type="AlphaFoldDB" id="A0A1R3I2M2"/>
<dbReference type="PANTHER" id="PTHR31683:SF80">
    <property type="entry name" value="PECTATE LYASE 16-RELATED"/>
    <property type="match status" value="1"/>
</dbReference>
<evidence type="ECO:0000256" key="8">
    <source>
        <dbReference type="ARBA" id="ARBA00022837"/>
    </source>
</evidence>
<dbReference type="PRINTS" id="PR00807">
    <property type="entry name" value="AMBALLERGEN"/>
</dbReference>
<evidence type="ECO:0000256" key="2">
    <source>
        <dbReference type="ARBA" id="ARBA00005220"/>
    </source>
</evidence>
<dbReference type="InterPro" id="IPR011050">
    <property type="entry name" value="Pectin_lyase_fold/virulence"/>
</dbReference>
<dbReference type="UniPathway" id="UPA00545">
    <property type="reaction ID" value="UER00824"/>
</dbReference>
<accession>A0A1R3I2M2</accession>
<evidence type="ECO:0000256" key="3">
    <source>
        <dbReference type="ARBA" id="ARBA00006010"/>
    </source>
</evidence>
<dbReference type="InterPro" id="IPR045032">
    <property type="entry name" value="PEL"/>
</dbReference>
<keyword evidence="6 10" id="KW-0479">Metal-binding</keyword>